<dbReference type="NCBIfam" id="TIGR00996">
    <property type="entry name" value="Mtu_fam_mce"/>
    <property type="match status" value="1"/>
</dbReference>
<gene>
    <name evidence="3" type="ORF">GCM10022242_15730</name>
</gene>
<evidence type="ECO:0000259" key="2">
    <source>
        <dbReference type="Pfam" id="PF11887"/>
    </source>
</evidence>
<proteinExistence type="predicted"/>
<reference evidence="4" key="1">
    <citation type="journal article" date="2019" name="Int. J. Syst. Evol. Microbiol.">
        <title>The Global Catalogue of Microorganisms (GCM) 10K type strain sequencing project: providing services to taxonomists for standard genome sequencing and annotation.</title>
        <authorList>
            <consortium name="The Broad Institute Genomics Platform"/>
            <consortium name="The Broad Institute Genome Sequencing Center for Infectious Disease"/>
            <person name="Wu L."/>
            <person name="Ma J."/>
        </authorList>
    </citation>
    <scope>NUCLEOTIDE SEQUENCE [LARGE SCALE GENOMIC DNA]</scope>
    <source>
        <strain evidence="4">JCM 16953</strain>
    </source>
</reference>
<dbReference type="Pfam" id="PF11887">
    <property type="entry name" value="Mce4_CUP1"/>
    <property type="match status" value="1"/>
</dbReference>
<dbReference type="RefSeq" id="WP_344774061.1">
    <property type="nucleotide sequence ID" value="NZ_BAABAH010000004.1"/>
</dbReference>
<dbReference type="Pfam" id="PF02470">
    <property type="entry name" value="MlaD"/>
    <property type="match status" value="1"/>
</dbReference>
<dbReference type="PANTHER" id="PTHR33371:SF19">
    <property type="entry name" value="MCE-FAMILY PROTEIN MCE4A"/>
    <property type="match status" value="1"/>
</dbReference>
<dbReference type="Proteomes" id="UP001501821">
    <property type="component" value="Unassembled WGS sequence"/>
</dbReference>
<feature type="domain" description="Mce/MlaD" evidence="1">
    <location>
        <begin position="37"/>
        <end position="113"/>
    </location>
</feature>
<organism evidence="3 4">
    <name type="scientific">Nocardioides panacisoli</name>
    <dbReference type="NCBI Taxonomy" id="627624"/>
    <lineage>
        <taxon>Bacteria</taxon>
        <taxon>Bacillati</taxon>
        <taxon>Actinomycetota</taxon>
        <taxon>Actinomycetes</taxon>
        <taxon>Propionibacteriales</taxon>
        <taxon>Nocardioidaceae</taxon>
        <taxon>Nocardioides</taxon>
    </lineage>
</organism>
<dbReference type="InterPro" id="IPR052336">
    <property type="entry name" value="MlaD_Phospholipid_Transporter"/>
</dbReference>
<dbReference type="InterPro" id="IPR005693">
    <property type="entry name" value="Mce"/>
</dbReference>
<evidence type="ECO:0000313" key="4">
    <source>
        <dbReference type="Proteomes" id="UP001501821"/>
    </source>
</evidence>
<dbReference type="PANTHER" id="PTHR33371">
    <property type="entry name" value="INTERMEMBRANE PHOSPHOLIPID TRANSPORT SYSTEM BINDING PROTEIN MLAD-RELATED"/>
    <property type="match status" value="1"/>
</dbReference>
<sequence length="419" mass="45418">MRLGNHHRVLGAAFVALVVLSVWLTYAVFSHKFSKYDEVTLDTSTIGLQLPERADVKVRGVIVGEVLKAQADGGNGAKLTLGLYPNMIDDVPANVTGSIVPKTLFGEKYVSLDIPDSGAQGTIEAGATITHTEVSTEVEQVLNDLYPLLRTVRPADLNSTLNALATALEGRGDQLGQNLETVDSYLKRINPEIPELVSDLRLTAKTSDIYADILPQVADILDNTVKTTGTLEDKESVLNAELKDIRAFSDTARQFLEVNGDRLVRFGQISTQVLAVLSRYSPEIPCLAKGLVNFEPRAAQAFRGYELHIILETLPTQPRPYNINDLPRFAEDRGPSCWNLPNPPWNQAHPLQNVPNYNDGVDEPLGTGIERPAPGLGYDGSPEDVKVLRKMMVGRYGAGTDSGLGVLLAGPTVADGGDR</sequence>
<name>A0ABP7IBP3_9ACTN</name>
<feature type="domain" description="Mammalian cell entry C-terminal" evidence="2">
    <location>
        <begin position="121"/>
        <end position="335"/>
    </location>
</feature>
<protein>
    <submittedName>
        <fullName evidence="3">MCE family protein</fullName>
    </submittedName>
</protein>
<dbReference type="InterPro" id="IPR024516">
    <property type="entry name" value="Mce_C"/>
</dbReference>
<keyword evidence="4" id="KW-1185">Reference proteome</keyword>
<evidence type="ECO:0000313" key="3">
    <source>
        <dbReference type="EMBL" id="GAA3814415.1"/>
    </source>
</evidence>
<comment type="caution">
    <text evidence="3">The sequence shown here is derived from an EMBL/GenBank/DDBJ whole genome shotgun (WGS) entry which is preliminary data.</text>
</comment>
<evidence type="ECO:0000259" key="1">
    <source>
        <dbReference type="Pfam" id="PF02470"/>
    </source>
</evidence>
<dbReference type="EMBL" id="BAABAH010000004">
    <property type="protein sequence ID" value="GAA3814415.1"/>
    <property type="molecule type" value="Genomic_DNA"/>
</dbReference>
<accession>A0ABP7IBP3</accession>
<dbReference type="InterPro" id="IPR003399">
    <property type="entry name" value="Mce/MlaD"/>
</dbReference>